<accession>A0ABQ0NWD5</accession>
<proteinExistence type="predicted"/>
<evidence type="ECO:0000313" key="1">
    <source>
        <dbReference type="EMBL" id="GBQ04953.1"/>
    </source>
</evidence>
<protein>
    <submittedName>
        <fullName evidence="1">Uncharacterized protein</fullName>
    </submittedName>
</protein>
<sequence length="86" mass="10079">MGLARLIVSGLSQSKIMNSLPKHYLFSLIEKISQAYILITTHQERRYIVLYEERTFSRQSPFRFSENVETYRQMINLTVPEQPAAV</sequence>
<dbReference type="EMBL" id="BAQD01000001">
    <property type="protein sequence ID" value="GBQ04953.1"/>
    <property type="molecule type" value="Genomic_DNA"/>
</dbReference>
<comment type="caution">
    <text evidence="1">The sequence shown here is derived from an EMBL/GenBank/DDBJ whole genome shotgun (WGS) entry which is preliminary data.</text>
</comment>
<keyword evidence="2" id="KW-1185">Reference proteome</keyword>
<evidence type="ECO:0000313" key="2">
    <source>
        <dbReference type="Proteomes" id="UP001062901"/>
    </source>
</evidence>
<dbReference type="Proteomes" id="UP001062901">
    <property type="component" value="Unassembled WGS sequence"/>
</dbReference>
<gene>
    <name evidence="1" type="ORF">AA15669_0236</name>
</gene>
<organism evidence="1 2">
    <name type="scientific">Saccharibacter floricola DSM 15669</name>
    <dbReference type="NCBI Taxonomy" id="1123227"/>
    <lineage>
        <taxon>Bacteria</taxon>
        <taxon>Pseudomonadati</taxon>
        <taxon>Pseudomonadota</taxon>
        <taxon>Alphaproteobacteria</taxon>
        <taxon>Acetobacterales</taxon>
        <taxon>Acetobacteraceae</taxon>
        <taxon>Saccharibacter</taxon>
    </lineage>
</organism>
<name>A0ABQ0NWD5_9PROT</name>
<reference evidence="1" key="1">
    <citation type="submission" date="2013-04" db="EMBL/GenBank/DDBJ databases">
        <title>The genome sequencing project of 58 acetic acid bacteria.</title>
        <authorList>
            <person name="Okamoto-Kainuma A."/>
            <person name="Ishikawa M."/>
            <person name="Umino S."/>
            <person name="Koizumi Y."/>
            <person name="Shiwa Y."/>
            <person name="Yoshikawa H."/>
            <person name="Matsutani M."/>
            <person name="Matsushita K."/>
        </authorList>
    </citation>
    <scope>NUCLEOTIDE SEQUENCE</scope>
    <source>
        <strain evidence="1">DSM 15669</strain>
    </source>
</reference>